<dbReference type="SUPFAM" id="SSF53756">
    <property type="entry name" value="UDP-Glycosyltransferase/glycogen phosphorylase"/>
    <property type="match status" value="1"/>
</dbReference>
<feature type="domain" description="Glycosyl transferase family 1" evidence="1">
    <location>
        <begin position="162"/>
        <end position="331"/>
    </location>
</feature>
<sequence>MNILFVYYVPSGGVETLNRQRSAALKQAGIHSHFLYFRKARDLVNDHEGPTFITDDDTEIKAILEKGNYDLMVIISDYKSIPRFRNFGYTGPIILEIQGYGPKHVARTEMTNAVPYVTTPGIGLLNPKTPHISQIFSELFPAIPTFQFNNCFDSNKFTYKRLPKADKPIVAWIGRLEDNKNWREFLQIGKRLLNDVNKGIQLYMFEDPTLSTQEERAAFQLLVDQLQLAEHLTILPNIPNEKMADYYSIIGDSGGFLCSTSKVEGAPYSVLEAFSCRCPVLTTDSDGVRSSIIHNVTGKYYPLGNIDAACKQAKELMYYTTVRERIRTTAYLHLTREFSPEQYCRNFVSMMSHFGVKTQN</sequence>
<evidence type="ECO:0000313" key="3">
    <source>
        <dbReference type="Proteomes" id="UP000288024"/>
    </source>
</evidence>
<proteinExistence type="predicted"/>
<dbReference type="CDD" id="cd03801">
    <property type="entry name" value="GT4_PimA-like"/>
    <property type="match status" value="1"/>
</dbReference>
<dbReference type="RefSeq" id="WP_127741629.1">
    <property type="nucleotide sequence ID" value="NZ_JAMAVA010000002.1"/>
</dbReference>
<dbReference type="Pfam" id="PF00534">
    <property type="entry name" value="Glycos_transf_1"/>
    <property type="match status" value="1"/>
</dbReference>
<keyword evidence="2" id="KW-0808">Transferase</keyword>
<reference evidence="2 3" key="1">
    <citation type="submission" date="2019-01" db="EMBL/GenBank/DDBJ databases">
        <title>Bacillus sp. M5HDSG1-1, whole genome shotgun sequence.</title>
        <authorList>
            <person name="Tuo L."/>
        </authorList>
    </citation>
    <scope>NUCLEOTIDE SEQUENCE [LARGE SCALE GENOMIC DNA]</scope>
    <source>
        <strain evidence="2 3">M5HDSG1-1</strain>
    </source>
</reference>
<protein>
    <submittedName>
        <fullName evidence="2">Glycosyltransferase family 1 protein</fullName>
    </submittedName>
</protein>
<dbReference type="AlphaFoldDB" id="A0A3S2UU39"/>
<name>A0A3S2UU39_9BACI</name>
<dbReference type="Gene3D" id="3.40.50.2000">
    <property type="entry name" value="Glycogen Phosphorylase B"/>
    <property type="match status" value="1"/>
</dbReference>
<gene>
    <name evidence="2" type="ORF">EM808_23790</name>
</gene>
<dbReference type="GO" id="GO:0016757">
    <property type="term" value="F:glycosyltransferase activity"/>
    <property type="evidence" value="ECO:0007669"/>
    <property type="project" value="InterPro"/>
</dbReference>
<evidence type="ECO:0000259" key="1">
    <source>
        <dbReference type="Pfam" id="PF00534"/>
    </source>
</evidence>
<dbReference type="EMBL" id="RZTZ01000015">
    <property type="protein sequence ID" value="RVT57824.1"/>
    <property type="molecule type" value="Genomic_DNA"/>
</dbReference>
<dbReference type="InterPro" id="IPR001296">
    <property type="entry name" value="Glyco_trans_1"/>
</dbReference>
<organism evidence="2 3">
    <name type="scientific">Niallia taxi</name>
    <dbReference type="NCBI Taxonomy" id="2499688"/>
    <lineage>
        <taxon>Bacteria</taxon>
        <taxon>Bacillati</taxon>
        <taxon>Bacillota</taxon>
        <taxon>Bacilli</taxon>
        <taxon>Bacillales</taxon>
        <taxon>Bacillaceae</taxon>
        <taxon>Niallia</taxon>
    </lineage>
</organism>
<dbReference type="PANTHER" id="PTHR12526">
    <property type="entry name" value="GLYCOSYLTRANSFERASE"/>
    <property type="match status" value="1"/>
</dbReference>
<comment type="caution">
    <text evidence="2">The sequence shown here is derived from an EMBL/GenBank/DDBJ whole genome shotgun (WGS) entry which is preliminary data.</text>
</comment>
<evidence type="ECO:0000313" key="2">
    <source>
        <dbReference type="EMBL" id="RVT57824.1"/>
    </source>
</evidence>
<accession>A0A3S2UU39</accession>
<keyword evidence="3" id="KW-1185">Reference proteome</keyword>
<dbReference type="Proteomes" id="UP000288024">
    <property type="component" value="Unassembled WGS sequence"/>
</dbReference>